<sequence length="260" mass="27288">MVLHPDGHTTRAEPPGHAADAPHTASHAHEPSQNTPPEQLPTPEHVTEHAFEPHCTPNPQLLGPGQSIEQLDASAQAIGPQESVPRHCTVQGALPQVAPKKQLRSPSQSTSQLDAPAHWTLVMQPWRATQRTWQGMPVGQTIAASTSPTIRHVPPAQPSLQTAGQLVVASGRIAASGLNGTNASAVGASAGDVASSGVVASRDGVRASSAPPSRSSRALGSNPMRPQPGAAHAHNHMHQSARSRRRLPTALRGYPRPRRP</sequence>
<reference evidence="2 3" key="1">
    <citation type="submission" date="2015-03" db="EMBL/GenBank/DDBJ databases">
        <title>Genome assembly of Sandaracinus amylolyticus DSM 53668.</title>
        <authorList>
            <person name="Sharma G."/>
            <person name="Subramanian S."/>
        </authorList>
    </citation>
    <scope>NUCLEOTIDE SEQUENCE [LARGE SCALE GENOMIC DNA]</scope>
    <source>
        <strain evidence="2 3">DSM 53668</strain>
    </source>
</reference>
<feature type="compositionally biased region" description="Basic residues" evidence="1">
    <location>
        <begin position="233"/>
        <end position="247"/>
    </location>
</feature>
<feature type="compositionally biased region" description="Low complexity" evidence="1">
    <location>
        <begin position="201"/>
        <end position="218"/>
    </location>
</feature>
<gene>
    <name evidence="2" type="ORF">DB32_008738</name>
</gene>
<name>A0A0F6SI52_9BACT</name>
<dbReference type="AlphaFoldDB" id="A0A0F6SI52"/>
<feature type="compositionally biased region" description="Basic and acidic residues" evidence="1">
    <location>
        <begin position="1"/>
        <end position="11"/>
    </location>
</feature>
<evidence type="ECO:0000313" key="3">
    <source>
        <dbReference type="Proteomes" id="UP000034883"/>
    </source>
</evidence>
<evidence type="ECO:0000313" key="2">
    <source>
        <dbReference type="EMBL" id="AKF11589.1"/>
    </source>
</evidence>
<dbReference type="KEGG" id="samy:DB32_008738"/>
<evidence type="ECO:0000256" key="1">
    <source>
        <dbReference type="SAM" id="MobiDB-lite"/>
    </source>
</evidence>
<dbReference type="EMBL" id="CP011125">
    <property type="protein sequence ID" value="AKF11589.1"/>
    <property type="molecule type" value="Genomic_DNA"/>
</dbReference>
<organism evidence="2 3">
    <name type="scientific">Sandaracinus amylolyticus</name>
    <dbReference type="NCBI Taxonomy" id="927083"/>
    <lineage>
        <taxon>Bacteria</taxon>
        <taxon>Pseudomonadati</taxon>
        <taxon>Myxococcota</taxon>
        <taxon>Polyangia</taxon>
        <taxon>Polyangiales</taxon>
        <taxon>Sandaracinaceae</taxon>
        <taxon>Sandaracinus</taxon>
    </lineage>
</organism>
<feature type="region of interest" description="Disordered" evidence="1">
    <location>
        <begin position="1"/>
        <end position="112"/>
    </location>
</feature>
<feature type="region of interest" description="Disordered" evidence="1">
    <location>
        <begin position="201"/>
        <end position="260"/>
    </location>
</feature>
<keyword evidence="3" id="KW-1185">Reference proteome</keyword>
<accession>A0A0F6SI52</accession>
<protein>
    <submittedName>
        <fullName evidence="2">Uncharacterized protein</fullName>
    </submittedName>
</protein>
<dbReference type="Proteomes" id="UP000034883">
    <property type="component" value="Chromosome"/>
</dbReference>
<proteinExistence type="predicted"/>